<dbReference type="InterPro" id="IPR011989">
    <property type="entry name" value="ARM-like"/>
</dbReference>
<comment type="catalytic activity">
    <reaction evidence="1 5">
        <text>S-ubiquitinyl-[E2 ubiquitin-conjugating enzyme]-L-cysteine + [acceptor protein]-L-lysine = [E2 ubiquitin-conjugating enzyme]-L-cysteine + N(6)-ubiquitinyl-[acceptor protein]-L-lysine.</text>
        <dbReference type="EC" id="2.3.2.27"/>
    </reaction>
</comment>
<comment type="pathway">
    <text evidence="2 5">Protein modification; protein ubiquitination.</text>
</comment>
<dbReference type="SUPFAM" id="SSF57850">
    <property type="entry name" value="RING/U-box"/>
    <property type="match status" value="1"/>
</dbReference>
<accession>A0A7N0T317</accession>
<name>A0A7N0T317_KALFE</name>
<dbReference type="Gene3D" id="1.25.10.10">
    <property type="entry name" value="Leucine-rich Repeat Variant"/>
    <property type="match status" value="1"/>
</dbReference>
<dbReference type="InterPro" id="IPR045185">
    <property type="entry name" value="PUB22/23/24-like"/>
</dbReference>
<reference evidence="7" key="1">
    <citation type="submission" date="2021-01" db="UniProtKB">
        <authorList>
            <consortium name="EnsemblPlants"/>
        </authorList>
    </citation>
    <scope>IDENTIFICATION</scope>
</reference>
<dbReference type="Pfam" id="PF04564">
    <property type="entry name" value="U-box"/>
    <property type="match status" value="1"/>
</dbReference>
<dbReference type="GO" id="GO:0016567">
    <property type="term" value="P:protein ubiquitination"/>
    <property type="evidence" value="ECO:0007669"/>
    <property type="project" value="UniProtKB-UniRule"/>
</dbReference>
<dbReference type="CDD" id="cd16664">
    <property type="entry name" value="RING-Ubox_PUB"/>
    <property type="match status" value="1"/>
</dbReference>
<dbReference type="InterPro" id="IPR003613">
    <property type="entry name" value="Ubox_domain"/>
</dbReference>
<evidence type="ECO:0000259" key="6">
    <source>
        <dbReference type="PROSITE" id="PS51698"/>
    </source>
</evidence>
<dbReference type="SUPFAM" id="SSF48371">
    <property type="entry name" value="ARM repeat"/>
    <property type="match status" value="1"/>
</dbReference>
<evidence type="ECO:0000256" key="3">
    <source>
        <dbReference type="ARBA" id="ARBA00022679"/>
    </source>
</evidence>
<keyword evidence="3 5" id="KW-0808">Transferase</keyword>
<dbReference type="Proteomes" id="UP000594263">
    <property type="component" value="Unplaced"/>
</dbReference>
<dbReference type="OMA" id="ESQRTTC"/>
<feature type="domain" description="U-box" evidence="6">
    <location>
        <begin position="16"/>
        <end position="92"/>
    </location>
</feature>
<dbReference type="PANTHER" id="PTHR22849">
    <property type="entry name" value="WDSAM1 PROTEIN"/>
    <property type="match status" value="1"/>
</dbReference>
<evidence type="ECO:0000313" key="8">
    <source>
        <dbReference type="Proteomes" id="UP000594263"/>
    </source>
</evidence>
<dbReference type="EC" id="2.3.2.27" evidence="5"/>
<sequence>MDVEWQQLNVSEKIIDVPLHFLCPISLQLMTDPVIVPTGITYDRDSIEKWLFLFKNTTCPVTKQPLRLCSALTPNHTLGRLIHSWCVTLNSSMGMELKSNSSQSLVDVACICNQLIDEGKSNPNLVASCIGRLRTICSVNERNMKWLEKAGGLEFLVSVIANNGVNASSASSGSDVRKDCLVDDALFLIHGIMGVLDATIFKNIAKNNNVELFVHSLVEIITCGTLSNQSRVHSILILTSLVHEDIPTHLLNIPPELFTSIVWILRENNVSAHAKKTAMKLLVEICPIGRNKIKAVEGSVVSTLIECLLQSSEKRINELSLTLLDQLCRCAEGRSKLINHEAGLAVVGEKVLRVSHGASERAVRVLSSISKHSANPMVLQEMLNVGVVGKMLMVLQVDCGEKMKRRCREMLSLHARVWRTSPCVSPHLLSYYPSA</sequence>
<evidence type="ECO:0000256" key="2">
    <source>
        <dbReference type="ARBA" id="ARBA00004906"/>
    </source>
</evidence>
<dbReference type="Gramene" id="Kaladp0019s0087.1.v1.1">
    <property type="protein sequence ID" value="Kaladp0019s0087.1.v1.1.CDS.1"/>
    <property type="gene ID" value="Kaladp0019s0087.v1.1"/>
</dbReference>
<dbReference type="AlphaFoldDB" id="A0A7N0T317"/>
<dbReference type="PROSITE" id="PS51698">
    <property type="entry name" value="U_BOX"/>
    <property type="match status" value="1"/>
</dbReference>
<evidence type="ECO:0000256" key="5">
    <source>
        <dbReference type="RuleBase" id="RU369093"/>
    </source>
</evidence>
<proteinExistence type="predicted"/>
<protein>
    <recommendedName>
        <fullName evidence="5 6">U-box domain-containing protein</fullName>
        <ecNumber evidence="5">2.3.2.27</ecNumber>
    </recommendedName>
    <alternativeName>
        <fullName evidence="5">RING-type E3 ubiquitin transferase PUB</fullName>
    </alternativeName>
</protein>
<organism evidence="7 8">
    <name type="scientific">Kalanchoe fedtschenkoi</name>
    <name type="common">Lavender scallops</name>
    <name type="synonym">South American air plant</name>
    <dbReference type="NCBI Taxonomy" id="63787"/>
    <lineage>
        <taxon>Eukaryota</taxon>
        <taxon>Viridiplantae</taxon>
        <taxon>Streptophyta</taxon>
        <taxon>Embryophyta</taxon>
        <taxon>Tracheophyta</taxon>
        <taxon>Spermatophyta</taxon>
        <taxon>Magnoliopsida</taxon>
        <taxon>eudicotyledons</taxon>
        <taxon>Gunneridae</taxon>
        <taxon>Pentapetalae</taxon>
        <taxon>Saxifragales</taxon>
        <taxon>Crassulaceae</taxon>
        <taxon>Kalanchoe</taxon>
    </lineage>
</organism>
<dbReference type="InterPro" id="IPR013083">
    <property type="entry name" value="Znf_RING/FYVE/PHD"/>
</dbReference>
<dbReference type="PANTHER" id="PTHR22849:SF11">
    <property type="entry name" value="U-BOX DOMAIN-CONTAINING PROTEIN"/>
    <property type="match status" value="1"/>
</dbReference>
<keyword evidence="8" id="KW-1185">Reference proteome</keyword>
<dbReference type="UniPathway" id="UPA00143"/>
<dbReference type="InterPro" id="IPR045210">
    <property type="entry name" value="RING-Ubox_PUB"/>
</dbReference>
<comment type="function">
    <text evidence="5">Functions as an E3 ubiquitin ligase.</text>
</comment>
<evidence type="ECO:0000313" key="7">
    <source>
        <dbReference type="EnsemblPlants" id="Kaladp0019s0087.1.v1.1.CDS.1"/>
    </source>
</evidence>
<dbReference type="EnsemblPlants" id="Kaladp0019s0087.1.v1.1">
    <property type="protein sequence ID" value="Kaladp0019s0087.1.v1.1.CDS.1"/>
    <property type="gene ID" value="Kaladp0019s0087.v1.1"/>
</dbReference>
<evidence type="ECO:0000256" key="1">
    <source>
        <dbReference type="ARBA" id="ARBA00000900"/>
    </source>
</evidence>
<dbReference type="GO" id="GO:0061630">
    <property type="term" value="F:ubiquitin protein ligase activity"/>
    <property type="evidence" value="ECO:0007669"/>
    <property type="project" value="UniProtKB-UniRule"/>
</dbReference>
<dbReference type="InterPro" id="IPR058678">
    <property type="entry name" value="ARM_PUB"/>
</dbReference>
<dbReference type="Pfam" id="PF25598">
    <property type="entry name" value="ARM_PUB"/>
    <property type="match status" value="1"/>
</dbReference>
<evidence type="ECO:0000256" key="4">
    <source>
        <dbReference type="ARBA" id="ARBA00022786"/>
    </source>
</evidence>
<keyword evidence="4 5" id="KW-0833">Ubl conjugation pathway</keyword>
<dbReference type="SMART" id="SM00504">
    <property type="entry name" value="Ubox"/>
    <property type="match status" value="1"/>
</dbReference>
<dbReference type="Gene3D" id="3.30.40.10">
    <property type="entry name" value="Zinc/RING finger domain, C3HC4 (zinc finger)"/>
    <property type="match status" value="1"/>
</dbReference>
<dbReference type="InterPro" id="IPR016024">
    <property type="entry name" value="ARM-type_fold"/>
</dbReference>